<dbReference type="EMBL" id="NMVO01000019">
    <property type="protein sequence ID" value="OYO07914.1"/>
    <property type="molecule type" value="Genomic_DNA"/>
</dbReference>
<dbReference type="SMART" id="SM00382">
    <property type="entry name" value="AAA"/>
    <property type="match status" value="1"/>
</dbReference>
<keyword evidence="6" id="KW-1185">Reference proteome</keyword>
<dbReference type="InterPro" id="IPR017871">
    <property type="entry name" value="ABC_transporter-like_CS"/>
</dbReference>
<protein>
    <submittedName>
        <fullName evidence="5">ABC transporter</fullName>
    </submittedName>
</protein>
<gene>
    <name evidence="5" type="ORF">CGZ94_20850</name>
</gene>
<evidence type="ECO:0000313" key="5">
    <source>
        <dbReference type="EMBL" id="OYO07914.1"/>
    </source>
</evidence>
<dbReference type="GO" id="GO:0016887">
    <property type="term" value="F:ATP hydrolysis activity"/>
    <property type="evidence" value="ECO:0007669"/>
    <property type="project" value="InterPro"/>
</dbReference>
<reference evidence="5 6" key="1">
    <citation type="submission" date="2017-07" db="EMBL/GenBank/DDBJ databases">
        <title>Draft whole genome sequences of clinical Proprionibacteriaceae strains.</title>
        <authorList>
            <person name="Bernier A.-M."/>
            <person name="Bernard K."/>
            <person name="Domingo M.-C."/>
        </authorList>
    </citation>
    <scope>NUCLEOTIDE SEQUENCE [LARGE SCALE GENOMIC DNA]</scope>
    <source>
        <strain evidence="5 6">NML 030167</strain>
    </source>
</reference>
<sequence length="258" mass="27526">MTTTAEVLGLDEVRVSLAGTEVLLGVTARLGAGEAVALMGPNGSGKSTLVRAVLGLVPHHGRVTLFGMPQQRFRDWSKIGYVPQRSAPSLQGATVREVVASGRLAHRRLLLPARAADRRRVEQSIDRVGLGPLAGVELGELSGGQQQRALIARALAAEPELMVLDEPMAGVDLATQEELTEVLAGLKDDGMAMLVVLHDLGPLDRLMDRAWVLRGGRLVHDGGPRAAGHDPHDAHCADPDQDAELSLVDGAVERQWER</sequence>
<dbReference type="PROSITE" id="PS00211">
    <property type="entry name" value="ABC_TRANSPORTER_1"/>
    <property type="match status" value="1"/>
</dbReference>
<organism evidence="5 6">
    <name type="scientific">Enemella evansiae</name>
    <dbReference type="NCBI Taxonomy" id="2016499"/>
    <lineage>
        <taxon>Bacteria</taxon>
        <taxon>Bacillati</taxon>
        <taxon>Actinomycetota</taxon>
        <taxon>Actinomycetes</taxon>
        <taxon>Propionibacteriales</taxon>
        <taxon>Propionibacteriaceae</taxon>
        <taxon>Enemella</taxon>
    </lineage>
</organism>
<dbReference type="RefSeq" id="WP_094407266.1">
    <property type="nucleotide sequence ID" value="NZ_NMVO01000019.1"/>
</dbReference>
<accession>A0A255G4Z9</accession>
<evidence type="ECO:0000256" key="1">
    <source>
        <dbReference type="ARBA" id="ARBA00022448"/>
    </source>
</evidence>
<keyword evidence="1" id="KW-0813">Transport</keyword>
<dbReference type="InterPro" id="IPR003439">
    <property type="entry name" value="ABC_transporter-like_ATP-bd"/>
</dbReference>
<dbReference type="InterPro" id="IPR050153">
    <property type="entry name" value="Metal_Ion_Import_ABC"/>
</dbReference>
<feature type="domain" description="ABC transporter" evidence="4">
    <location>
        <begin position="8"/>
        <end position="240"/>
    </location>
</feature>
<evidence type="ECO:0000259" key="4">
    <source>
        <dbReference type="PROSITE" id="PS50893"/>
    </source>
</evidence>
<dbReference type="InterPro" id="IPR027417">
    <property type="entry name" value="P-loop_NTPase"/>
</dbReference>
<dbReference type="PROSITE" id="PS50893">
    <property type="entry name" value="ABC_TRANSPORTER_2"/>
    <property type="match status" value="1"/>
</dbReference>
<comment type="caution">
    <text evidence="5">The sequence shown here is derived from an EMBL/GenBank/DDBJ whole genome shotgun (WGS) entry which is preliminary data.</text>
</comment>
<dbReference type="Proteomes" id="UP000215896">
    <property type="component" value="Unassembled WGS sequence"/>
</dbReference>
<dbReference type="SUPFAM" id="SSF52540">
    <property type="entry name" value="P-loop containing nucleoside triphosphate hydrolases"/>
    <property type="match status" value="1"/>
</dbReference>
<dbReference type="InterPro" id="IPR003593">
    <property type="entry name" value="AAA+_ATPase"/>
</dbReference>
<dbReference type="Pfam" id="PF00005">
    <property type="entry name" value="ABC_tran"/>
    <property type="match status" value="1"/>
</dbReference>
<name>A0A255G4Z9_9ACTN</name>
<keyword evidence="3" id="KW-0067">ATP-binding</keyword>
<evidence type="ECO:0000313" key="6">
    <source>
        <dbReference type="Proteomes" id="UP000215896"/>
    </source>
</evidence>
<keyword evidence="2" id="KW-0547">Nucleotide-binding</keyword>
<evidence type="ECO:0000256" key="2">
    <source>
        <dbReference type="ARBA" id="ARBA00022741"/>
    </source>
</evidence>
<dbReference type="GO" id="GO:0005524">
    <property type="term" value="F:ATP binding"/>
    <property type="evidence" value="ECO:0007669"/>
    <property type="project" value="UniProtKB-KW"/>
</dbReference>
<dbReference type="OrthoDB" id="5296765at2"/>
<dbReference type="PANTHER" id="PTHR42734">
    <property type="entry name" value="METAL TRANSPORT SYSTEM ATP-BINDING PROTEIN TM_0124-RELATED"/>
    <property type="match status" value="1"/>
</dbReference>
<proteinExistence type="predicted"/>
<dbReference type="AlphaFoldDB" id="A0A255G4Z9"/>
<dbReference type="Gene3D" id="3.40.50.300">
    <property type="entry name" value="P-loop containing nucleotide triphosphate hydrolases"/>
    <property type="match status" value="1"/>
</dbReference>
<evidence type="ECO:0000256" key="3">
    <source>
        <dbReference type="ARBA" id="ARBA00022840"/>
    </source>
</evidence>